<sequence>MFGLECCGPLADAWIRVLSSICHVVLPQRLPNKCGHIQNLNIAILLFVSYLNQREHINWSYYEFWNLNCTEDWNGLDGRFRSSKHGLKTYWENVIHEQKKVRSGSEEVEDEKRSLQFGRANSKISISIPKPSKKMEGITDNTTERSWNSNPDRDKYNDRKKLFKEGIFALNKFITRTDLPSWETYSHSSIFTAQIIKKIRSFQKFEEIRQRNFLPKESRKEASNKVDEQVNGTRGRGKGCGFDSL</sequence>
<feature type="region of interest" description="Disordered" evidence="1">
    <location>
        <begin position="216"/>
        <end position="245"/>
    </location>
</feature>
<gene>
    <name evidence="2" type="ORF">Glove_327g6</name>
</gene>
<feature type="region of interest" description="Disordered" evidence="1">
    <location>
        <begin position="130"/>
        <end position="152"/>
    </location>
</feature>
<evidence type="ECO:0000256" key="1">
    <source>
        <dbReference type="SAM" id="MobiDB-lite"/>
    </source>
</evidence>
<evidence type="ECO:0000313" key="2">
    <source>
        <dbReference type="EMBL" id="RHZ63868.1"/>
    </source>
</evidence>
<proteinExistence type="predicted"/>
<accession>A0A397HPG3</accession>
<keyword evidence="3" id="KW-1185">Reference proteome</keyword>
<dbReference type="Proteomes" id="UP000266861">
    <property type="component" value="Unassembled WGS sequence"/>
</dbReference>
<organism evidence="2 3">
    <name type="scientific">Diversispora epigaea</name>
    <dbReference type="NCBI Taxonomy" id="1348612"/>
    <lineage>
        <taxon>Eukaryota</taxon>
        <taxon>Fungi</taxon>
        <taxon>Fungi incertae sedis</taxon>
        <taxon>Mucoromycota</taxon>
        <taxon>Glomeromycotina</taxon>
        <taxon>Glomeromycetes</taxon>
        <taxon>Diversisporales</taxon>
        <taxon>Diversisporaceae</taxon>
        <taxon>Diversispora</taxon>
    </lineage>
</organism>
<dbReference type="AlphaFoldDB" id="A0A397HPG3"/>
<evidence type="ECO:0000313" key="3">
    <source>
        <dbReference type="Proteomes" id="UP000266861"/>
    </source>
</evidence>
<protein>
    <submittedName>
        <fullName evidence="2">Uncharacterized protein</fullName>
    </submittedName>
</protein>
<comment type="caution">
    <text evidence="2">The sequence shown here is derived from an EMBL/GenBank/DDBJ whole genome shotgun (WGS) entry which is preliminary data.</text>
</comment>
<feature type="compositionally biased region" description="Basic and acidic residues" evidence="1">
    <location>
        <begin position="216"/>
        <end position="228"/>
    </location>
</feature>
<reference evidence="2 3" key="1">
    <citation type="submission" date="2018-08" db="EMBL/GenBank/DDBJ databases">
        <title>Genome and evolution of the arbuscular mycorrhizal fungus Diversispora epigaea (formerly Glomus versiforme) and its bacterial endosymbionts.</title>
        <authorList>
            <person name="Sun X."/>
            <person name="Fei Z."/>
            <person name="Harrison M."/>
        </authorList>
    </citation>
    <scope>NUCLEOTIDE SEQUENCE [LARGE SCALE GENOMIC DNA]</scope>
    <source>
        <strain evidence="2 3">IT104</strain>
    </source>
</reference>
<feature type="compositionally biased region" description="Polar residues" evidence="1">
    <location>
        <begin position="139"/>
        <end position="150"/>
    </location>
</feature>
<dbReference type="EMBL" id="PQFF01000299">
    <property type="protein sequence ID" value="RHZ63868.1"/>
    <property type="molecule type" value="Genomic_DNA"/>
</dbReference>
<name>A0A397HPG3_9GLOM</name>